<dbReference type="InterPro" id="IPR016169">
    <property type="entry name" value="FAD-bd_PCMH_sub2"/>
</dbReference>
<comment type="caution">
    <text evidence="3">The sequence shown here is derived from an EMBL/GenBank/DDBJ whole genome shotgun (WGS) entry which is preliminary data.</text>
</comment>
<evidence type="ECO:0000313" key="3">
    <source>
        <dbReference type="EMBL" id="KAJ7354372.1"/>
    </source>
</evidence>
<feature type="compositionally biased region" description="Basic residues" evidence="1">
    <location>
        <begin position="32"/>
        <end position="44"/>
    </location>
</feature>
<evidence type="ECO:0000259" key="2">
    <source>
        <dbReference type="Pfam" id="PF08031"/>
    </source>
</evidence>
<proteinExistence type="predicted"/>
<gene>
    <name evidence="3" type="ORF">DFH08DRAFT_984840</name>
</gene>
<protein>
    <recommendedName>
        <fullName evidence="2">Berberine/berberine-like domain-containing protein</fullName>
    </recommendedName>
</protein>
<organism evidence="3 4">
    <name type="scientific">Mycena albidolilacea</name>
    <dbReference type="NCBI Taxonomy" id="1033008"/>
    <lineage>
        <taxon>Eukaryota</taxon>
        <taxon>Fungi</taxon>
        <taxon>Dikarya</taxon>
        <taxon>Basidiomycota</taxon>
        <taxon>Agaricomycotina</taxon>
        <taxon>Agaricomycetes</taxon>
        <taxon>Agaricomycetidae</taxon>
        <taxon>Agaricales</taxon>
        <taxon>Marasmiineae</taxon>
        <taxon>Mycenaceae</taxon>
        <taxon>Mycena</taxon>
    </lineage>
</organism>
<sequence>MGKQEAPNPESIDELKAHLANMKKAQAERCPRGRPSKPKNKSKAPKAGMEDDTPTNTPTDANAKEVLTQEHTPTKRTVANRSKFFDPNYAKLSDIKAKYDPHDFFIVAAGVGSEHWDEWGLCRV</sequence>
<evidence type="ECO:0000256" key="1">
    <source>
        <dbReference type="SAM" id="MobiDB-lite"/>
    </source>
</evidence>
<feature type="domain" description="Berberine/berberine-like" evidence="2">
    <location>
        <begin position="83"/>
        <end position="111"/>
    </location>
</feature>
<dbReference type="Proteomes" id="UP001218218">
    <property type="component" value="Unassembled WGS sequence"/>
</dbReference>
<dbReference type="GO" id="GO:0016491">
    <property type="term" value="F:oxidoreductase activity"/>
    <property type="evidence" value="ECO:0007669"/>
    <property type="project" value="InterPro"/>
</dbReference>
<name>A0AAD7EVK5_9AGAR</name>
<reference evidence="3" key="1">
    <citation type="submission" date="2023-03" db="EMBL/GenBank/DDBJ databases">
        <title>Massive genome expansion in bonnet fungi (Mycena s.s.) driven by repeated elements and novel gene families across ecological guilds.</title>
        <authorList>
            <consortium name="Lawrence Berkeley National Laboratory"/>
            <person name="Harder C.B."/>
            <person name="Miyauchi S."/>
            <person name="Viragh M."/>
            <person name="Kuo A."/>
            <person name="Thoen E."/>
            <person name="Andreopoulos B."/>
            <person name="Lu D."/>
            <person name="Skrede I."/>
            <person name="Drula E."/>
            <person name="Henrissat B."/>
            <person name="Morin E."/>
            <person name="Kohler A."/>
            <person name="Barry K."/>
            <person name="LaButti K."/>
            <person name="Morin E."/>
            <person name="Salamov A."/>
            <person name="Lipzen A."/>
            <person name="Mereny Z."/>
            <person name="Hegedus B."/>
            <person name="Baldrian P."/>
            <person name="Stursova M."/>
            <person name="Weitz H."/>
            <person name="Taylor A."/>
            <person name="Grigoriev I.V."/>
            <person name="Nagy L.G."/>
            <person name="Martin F."/>
            <person name="Kauserud H."/>
        </authorList>
    </citation>
    <scope>NUCLEOTIDE SEQUENCE</scope>
    <source>
        <strain evidence="3">CBHHK002</strain>
    </source>
</reference>
<dbReference type="AlphaFoldDB" id="A0AAD7EVK5"/>
<dbReference type="InterPro" id="IPR012951">
    <property type="entry name" value="BBE"/>
</dbReference>
<accession>A0AAD7EVK5</accession>
<feature type="region of interest" description="Disordered" evidence="1">
    <location>
        <begin position="1"/>
        <end position="79"/>
    </location>
</feature>
<feature type="compositionally biased region" description="Polar residues" evidence="1">
    <location>
        <begin position="69"/>
        <end position="79"/>
    </location>
</feature>
<dbReference type="EMBL" id="JARIHO010000010">
    <property type="protein sequence ID" value="KAJ7354372.1"/>
    <property type="molecule type" value="Genomic_DNA"/>
</dbReference>
<dbReference type="Gene3D" id="3.30.465.10">
    <property type="match status" value="1"/>
</dbReference>
<keyword evidence="4" id="KW-1185">Reference proteome</keyword>
<evidence type="ECO:0000313" key="4">
    <source>
        <dbReference type="Proteomes" id="UP001218218"/>
    </source>
</evidence>
<dbReference type="GO" id="GO:0050660">
    <property type="term" value="F:flavin adenine dinucleotide binding"/>
    <property type="evidence" value="ECO:0007669"/>
    <property type="project" value="InterPro"/>
</dbReference>
<dbReference type="Pfam" id="PF08031">
    <property type="entry name" value="BBE"/>
    <property type="match status" value="1"/>
</dbReference>